<dbReference type="InterPro" id="IPR036427">
    <property type="entry name" value="Bromodomain-like_sf"/>
</dbReference>
<evidence type="ECO:0000313" key="5">
    <source>
        <dbReference type="EMBL" id="CAE0232025.1"/>
    </source>
</evidence>
<feature type="domain" description="Bromo" evidence="4">
    <location>
        <begin position="1"/>
        <end position="56"/>
    </location>
</feature>
<dbReference type="PRINTS" id="PR00503">
    <property type="entry name" value="BROMODOMAIN"/>
</dbReference>
<reference evidence="5" key="1">
    <citation type="submission" date="2021-01" db="EMBL/GenBank/DDBJ databases">
        <authorList>
            <person name="Corre E."/>
            <person name="Pelletier E."/>
            <person name="Niang G."/>
            <person name="Scheremetjew M."/>
            <person name="Finn R."/>
            <person name="Kale V."/>
            <person name="Holt S."/>
            <person name="Cochrane G."/>
            <person name="Meng A."/>
            <person name="Brown T."/>
            <person name="Cohen L."/>
        </authorList>
    </citation>
    <scope>NUCLEOTIDE SEQUENCE</scope>
    <source>
        <strain evidence="5">Ras09</strain>
    </source>
</reference>
<evidence type="ECO:0000256" key="1">
    <source>
        <dbReference type="ARBA" id="ARBA00023117"/>
    </source>
</evidence>
<dbReference type="Gene3D" id="1.20.920.10">
    <property type="entry name" value="Bromodomain-like"/>
    <property type="match status" value="1"/>
</dbReference>
<gene>
    <name evidence="5" type="ORF">SRAS04492_LOCUS3823</name>
</gene>
<keyword evidence="1 2" id="KW-0103">Bromodomain</keyword>
<proteinExistence type="predicted"/>
<evidence type="ECO:0000259" key="4">
    <source>
        <dbReference type="PROSITE" id="PS50014"/>
    </source>
</evidence>
<dbReference type="CDD" id="cd04369">
    <property type="entry name" value="Bromodomain"/>
    <property type="match status" value="1"/>
</dbReference>
<dbReference type="InterPro" id="IPR001487">
    <property type="entry name" value="Bromodomain"/>
</dbReference>
<dbReference type="Pfam" id="PF00439">
    <property type="entry name" value="Bromodomain"/>
    <property type="match status" value="1"/>
</dbReference>
<sequence>MGLLDYPKIVKKPMDFDTCKAKLQSGEYPTYEDYFSDLQLIWDNCKLFNRADSEIYKLAEKMEKLTRREMQKFRSNYGLHALILPSERRNNKRATDKKTSSAAPADNLGGGTASQGGDQVLGEMVETSKVDVVTREMKVEFVTKIKKLSIQGLTSLVNKVKEVKPLSIADMPEERIKISVDEFNKQEFLLVSDHVDEILLQELPSKRQKTE</sequence>
<protein>
    <recommendedName>
        <fullName evidence="4">Bromo domain-containing protein</fullName>
    </recommendedName>
</protein>
<dbReference type="AlphaFoldDB" id="A0A7S3FUQ5"/>
<dbReference type="EMBL" id="HBIA01007358">
    <property type="protein sequence ID" value="CAE0232025.1"/>
    <property type="molecule type" value="Transcribed_RNA"/>
</dbReference>
<dbReference type="SUPFAM" id="SSF47370">
    <property type="entry name" value="Bromodomain"/>
    <property type="match status" value="1"/>
</dbReference>
<feature type="region of interest" description="Disordered" evidence="3">
    <location>
        <begin position="88"/>
        <end position="118"/>
    </location>
</feature>
<dbReference type="PANTHER" id="PTHR22881:SF27">
    <property type="entry name" value="BROMODOMAIN CONTAINING 7_9"/>
    <property type="match status" value="1"/>
</dbReference>
<accession>A0A7S3FUQ5</accession>
<name>A0A7S3FUQ5_9SPIT</name>
<dbReference type="SMART" id="SM00297">
    <property type="entry name" value="BROMO"/>
    <property type="match status" value="1"/>
</dbReference>
<feature type="compositionally biased region" description="Basic and acidic residues" evidence="3">
    <location>
        <begin position="88"/>
        <end position="99"/>
    </location>
</feature>
<dbReference type="PANTHER" id="PTHR22881">
    <property type="entry name" value="BROMODOMAIN CONTAINING PROTEIN"/>
    <property type="match status" value="1"/>
</dbReference>
<dbReference type="InterPro" id="IPR051831">
    <property type="entry name" value="Bromodomain_contain_prot"/>
</dbReference>
<evidence type="ECO:0000256" key="2">
    <source>
        <dbReference type="PROSITE-ProRule" id="PRU00035"/>
    </source>
</evidence>
<dbReference type="PROSITE" id="PS50014">
    <property type="entry name" value="BROMODOMAIN_2"/>
    <property type="match status" value="1"/>
</dbReference>
<organism evidence="5">
    <name type="scientific">Strombidium rassoulzadegani</name>
    <dbReference type="NCBI Taxonomy" id="1082188"/>
    <lineage>
        <taxon>Eukaryota</taxon>
        <taxon>Sar</taxon>
        <taxon>Alveolata</taxon>
        <taxon>Ciliophora</taxon>
        <taxon>Intramacronucleata</taxon>
        <taxon>Spirotrichea</taxon>
        <taxon>Oligotrichia</taxon>
        <taxon>Strombidiidae</taxon>
        <taxon>Strombidium</taxon>
    </lineage>
</organism>
<evidence type="ECO:0000256" key="3">
    <source>
        <dbReference type="SAM" id="MobiDB-lite"/>
    </source>
</evidence>